<dbReference type="PATRIC" id="fig|106592.7.peg.1961"/>
<dbReference type="RefSeq" id="WP_053250682.1">
    <property type="nucleotide sequence ID" value="NZ_LGAP01000015.1"/>
</dbReference>
<sequence length="129" mass="13547">MVASQAAVATATHAAPPPTADAGIPMALLELELSLDSFSGSKDDFTAFIRTMADNVGGEFLFALPASGLIEDCLSIAVLRLGETEGDASPILFVCLEEEGSTIRLEHPGESTQDLKSFAESFVGVLERM</sequence>
<dbReference type="OrthoDB" id="7907761at2"/>
<evidence type="ECO:0000313" key="1">
    <source>
        <dbReference type="EMBL" id="KOF16684.1"/>
    </source>
</evidence>
<comment type="caution">
    <text evidence="1">The sequence shown here is derived from an EMBL/GenBank/DDBJ whole genome shotgun (WGS) entry which is preliminary data.</text>
</comment>
<dbReference type="Proteomes" id="UP000037425">
    <property type="component" value="Unassembled WGS sequence"/>
</dbReference>
<name>A0A0L8BQ99_ENSAD</name>
<gene>
    <name evidence="1" type="ORF">AC244_20635</name>
</gene>
<dbReference type="EMBL" id="LGAP01000015">
    <property type="protein sequence ID" value="KOF16684.1"/>
    <property type="molecule type" value="Genomic_DNA"/>
</dbReference>
<proteinExistence type="predicted"/>
<accession>A0A0L8BQ99</accession>
<protein>
    <submittedName>
        <fullName evidence="1">Uncharacterized protein</fullName>
    </submittedName>
</protein>
<reference evidence="2" key="1">
    <citation type="submission" date="2015-07" db="EMBL/GenBank/DDBJ databases">
        <title>Whole genome sequence of an Ensifer adhaerens strain isolated from a cave pool in the Wind Cave National Park.</title>
        <authorList>
            <person name="Eng W.W.H."/>
            <person name="Gan H.M."/>
            <person name="Barton H.A."/>
            <person name="Savka M.A."/>
        </authorList>
    </citation>
    <scope>NUCLEOTIDE SEQUENCE [LARGE SCALE GENOMIC DNA]</scope>
    <source>
        <strain evidence="2">SD006</strain>
    </source>
</reference>
<organism evidence="1 2">
    <name type="scientific">Ensifer adhaerens</name>
    <name type="common">Sinorhizobium morelense</name>
    <dbReference type="NCBI Taxonomy" id="106592"/>
    <lineage>
        <taxon>Bacteria</taxon>
        <taxon>Pseudomonadati</taxon>
        <taxon>Pseudomonadota</taxon>
        <taxon>Alphaproteobacteria</taxon>
        <taxon>Hyphomicrobiales</taxon>
        <taxon>Rhizobiaceae</taxon>
        <taxon>Sinorhizobium/Ensifer group</taxon>
        <taxon>Ensifer</taxon>
    </lineage>
</organism>
<dbReference type="AlphaFoldDB" id="A0A0L8BQ99"/>
<evidence type="ECO:0000313" key="2">
    <source>
        <dbReference type="Proteomes" id="UP000037425"/>
    </source>
</evidence>